<dbReference type="Pfam" id="PF03732">
    <property type="entry name" value="Retrotrans_gag"/>
    <property type="match status" value="1"/>
</dbReference>
<evidence type="ECO:0000259" key="4">
    <source>
        <dbReference type="PROSITE" id="PS50158"/>
    </source>
</evidence>
<keyword evidence="1" id="KW-0507">mRNA processing</keyword>
<protein>
    <recommendedName>
        <fullName evidence="4">CCHC-type domain-containing protein</fullName>
    </recommendedName>
</protein>
<dbReference type="Gene3D" id="4.10.60.10">
    <property type="entry name" value="Zinc finger, CCHC-type"/>
    <property type="match status" value="1"/>
</dbReference>
<dbReference type="HOGENOM" id="CLU_941851_0_0_1"/>
<dbReference type="SMART" id="SM00343">
    <property type="entry name" value="ZnF_C2HC"/>
    <property type="match status" value="1"/>
</dbReference>
<feature type="domain" description="CCHC-type" evidence="4">
    <location>
        <begin position="254"/>
        <end position="269"/>
    </location>
</feature>
<sequence>TLKPIPPVNYDGSPDSRAFHQFLTEGTAYIKDGQVERKRRVFILAHYLKGRAREFYVREVSGDPYRWRLREFFMELFNYCFPVNFRMEQRAKLNKCYQNNKTVREYIYELSELWNMIGDVEDRQKVTRLWTGLSLTIQAELWKKELNPESSSFREVRNAAEIIEIAHSVPAHQHDKDKATPGSGGPSGNGHPNNRREEGRHRNRDRQNRNSPKGEGGSHKRHDDRHQWRSSPLSKKPDRLSPAEKERHAAEGLCYVCHQAGHISRNCPDRTTVKKVGTGNKPPGMHNFSIHVDLSE</sequence>
<feature type="region of interest" description="Disordered" evidence="3">
    <location>
        <begin position="167"/>
        <end position="245"/>
    </location>
</feature>
<dbReference type="InterPro" id="IPR005162">
    <property type="entry name" value="Retrotrans_gag_dom"/>
</dbReference>
<feature type="non-terminal residue" evidence="5">
    <location>
        <position position="296"/>
    </location>
</feature>
<dbReference type="GO" id="GO:0006397">
    <property type="term" value="P:mRNA processing"/>
    <property type="evidence" value="ECO:0007669"/>
    <property type="project" value="UniProtKB-KW"/>
</dbReference>
<reference evidence="6" key="2">
    <citation type="submission" date="2015-01" db="EMBL/GenBank/DDBJ databases">
        <title>Evolutionary Origins and Diversification of the Mycorrhizal Mutualists.</title>
        <authorList>
            <consortium name="DOE Joint Genome Institute"/>
            <consortium name="Mycorrhizal Genomics Consortium"/>
            <person name="Kohler A."/>
            <person name="Kuo A."/>
            <person name="Nagy L.G."/>
            <person name="Floudas D."/>
            <person name="Copeland A."/>
            <person name="Barry K.W."/>
            <person name="Cichocki N."/>
            <person name="Veneault-Fourrey C."/>
            <person name="LaButti K."/>
            <person name="Lindquist E.A."/>
            <person name="Lipzen A."/>
            <person name="Lundell T."/>
            <person name="Morin E."/>
            <person name="Murat C."/>
            <person name="Riley R."/>
            <person name="Ohm R."/>
            <person name="Sun H."/>
            <person name="Tunlid A."/>
            <person name="Henrissat B."/>
            <person name="Grigoriev I.V."/>
            <person name="Hibbett D.S."/>
            <person name="Martin F."/>
        </authorList>
    </citation>
    <scope>NUCLEOTIDE SEQUENCE [LARGE SCALE GENOMIC DNA]</scope>
    <source>
        <strain evidence="6">UH-Slu-Lm8-n1</strain>
    </source>
</reference>
<dbReference type="InterPro" id="IPR001878">
    <property type="entry name" value="Znf_CCHC"/>
</dbReference>
<feature type="compositionally biased region" description="Basic and acidic residues" evidence="3">
    <location>
        <begin position="194"/>
        <end position="208"/>
    </location>
</feature>
<evidence type="ECO:0000256" key="3">
    <source>
        <dbReference type="SAM" id="MobiDB-lite"/>
    </source>
</evidence>
<evidence type="ECO:0000256" key="2">
    <source>
        <dbReference type="PROSITE-ProRule" id="PRU00047"/>
    </source>
</evidence>
<accession>A0A0C9ZUN6</accession>
<dbReference type="OrthoDB" id="3205788at2759"/>
<reference evidence="5 6" key="1">
    <citation type="submission" date="2014-04" db="EMBL/GenBank/DDBJ databases">
        <authorList>
            <consortium name="DOE Joint Genome Institute"/>
            <person name="Kuo A."/>
            <person name="Ruytinx J."/>
            <person name="Rineau F."/>
            <person name="Colpaert J."/>
            <person name="Kohler A."/>
            <person name="Nagy L.G."/>
            <person name="Floudas D."/>
            <person name="Copeland A."/>
            <person name="Barry K.W."/>
            <person name="Cichocki N."/>
            <person name="Veneault-Fourrey C."/>
            <person name="LaButti K."/>
            <person name="Lindquist E.A."/>
            <person name="Lipzen A."/>
            <person name="Lundell T."/>
            <person name="Morin E."/>
            <person name="Murat C."/>
            <person name="Sun H."/>
            <person name="Tunlid A."/>
            <person name="Henrissat B."/>
            <person name="Grigoriev I.V."/>
            <person name="Hibbett D.S."/>
            <person name="Martin F."/>
            <person name="Nordberg H.P."/>
            <person name="Cantor M.N."/>
            <person name="Hua S.X."/>
        </authorList>
    </citation>
    <scope>NUCLEOTIDE SEQUENCE [LARGE SCALE GENOMIC DNA]</scope>
    <source>
        <strain evidence="5 6">UH-Slu-Lm8-n1</strain>
    </source>
</reference>
<dbReference type="EMBL" id="KN836033">
    <property type="protein sequence ID" value="KIK33076.1"/>
    <property type="molecule type" value="Genomic_DNA"/>
</dbReference>
<feature type="non-terminal residue" evidence="5">
    <location>
        <position position="1"/>
    </location>
</feature>
<keyword evidence="2" id="KW-0479">Metal-binding</keyword>
<dbReference type="GO" id="GO:0008270">
    <property type="term" value="F:zinc ion binding"/>
    <property type="evidence" value="ECO:0007669"/>
    <property type="project" value="UniProtKB-KW"/>
</dbReference>
<gene>
    <name evidence="5" type="ORF">CY34DRAFT_27508</name>
</gene>
<evidence type="ECO:0000256" key="1">
    <source>
        <dbReference type="ARBA" id="ARBA00022664"/>
    </source>
</evidence>
<keyword evidence="2" id="KW-0863">Zinc-finger</keyword>
<dbReference type="AlphaFoldDB" id="A0A0C9ZUN6"/>
<dbReference type="SUPFAM" id="SSF57756">
    <property type="entry name" value="Retrovirus zinc finger-like domains"/>
    <property type="match status" value="1"/>
</dbReference>
<dbReference type="InterPro" id="IPR036875">
    <property type="entry name" value="Znf_CCHC_sf"/>
</dbReference>
<evidence type="ECO:0000313" key="6">
    <source>
        <dbReference type="Proteomes" id="UP000054485"/>
    </source>
</evidence>
<dbReference type="PROSITE" id="PS50158">
    <property type="entry name" value="ZF_CCHC"/>
    <property type="match status" value="1"/>
</dbReference>
<name>A0A0C9ZUN6_9AGAM</name>
<evidence type="ECO:0000313" key="5">
    <source>
        <dbReference type="EMBL" id="KIK33076.1"/>
    </source>
</evidence>
<dbReference type="Proteomes" id="UP000054485">
    <property type="component" value="Unassembled WGS sequence"/>
</dbReference>
<dbReference type="GO" id="GO:0003676">
    <property type="term" value="F:nucleic acid binding"/>
    <property type="evidence" value="ECO:0007669"/>
    <property type="project" value="InterPro"/>
</dbReference>
<proteinExistence type="predicted"/>
<dbReference type="InParanoid" id="A0A0C9ZUN6"/>
<organism evidence="5 6">
    <name type="scientific">Suillus luteus UH-Slu-Lm8-n1</name>
    <dbReference type="NCBI Taxonomy" id="930992"/>
    <lineage>
        <taxon>Eukaryota</taxon>
        <taxon>Fungi</taxon>
        <taxon>Dikarya</taxon>
        <taxon>Basidiomycota</taxon>
        <taxon>Agaricomycotina</taxon>
        <taxon>Agaricomycetes</taxon>
        <taxon>Agaricomycetidae</taxon>
        <taxon>Boletales</taxon>
        <taxon>Suillineae</taxon>
        <taxon>Suillaceae</taxon>
        <taxon>Suillus</taxon>
    </lineage>
</organism>
<feature type="compositionally biased region" description="Basic and acidic residues" evidence="3">
    <location>
        <begin position="235"/>
        <end position="245"/>
    </location>
</feature>
<keyword evidence="2" id="KW-0862">Zinc</keyword>
<dbReference type="STRING" id="930992.A0A0C9ZUN6"/>
<keyword evidence="6" id="KW-1185">Reference proteome</keyword>